<reference evidence="1" key="1">
    <citation type="journal article" date="2014" name="Nat. Commun.">
        <title>The rainbow trout genome provides novel insights into evolution after whole-genome duplication in vertebrates.</title>
        <authorList>
            <person name="Berthelot C."/>
            <person name="Brunet F."/>
            <person name="Chalopin D."/>
            <person name="Juanchich A."/>
            <person name="Bernard M."/>
            <person name="Noel B."/>
            <person name="Bento P."/>
            <person name="Da Silva C."/>
            <person name="Labadie K."/>
            <person name="Alberti A."/>
            <person name="Aury J.M."/>
            <person name="Louis A."/>
            <person name="Dehais P."/>
            <person name="Bardou P."/>
            <person name="Montfort J."/>
            <person name="Klopp C."/>
            <person name="Cabau C."/>
            <person name="Gaspin C."/>
            <person name="Thorgaard G.H."/>
            <person name="Boussaha M."/>
            <person name="Quillet E."/>
            <person name="Guyomard R."/>
            <person name="Galiana D."/>
            <person name="Bobe J."/>
            <person name="Volff J.N."/>
            <person name="Genet C."/>
            <person name="Wincker P."/>
            <person name="Jaillon O."/>
            <person name="Roest Crollius H."/>
            <person name="Guiguen Y."/>
        </authorList>
    </citation>
    <scope>NUCLEOTIDE SEQUENCE [LARGE SCALE GENOMIC DNA]</scope>
</reference>
<name>A0A060XMH9_ONCMY</name>
<organism evidence="1 2">
    <name type="scientific">Oncorhynchus mykiss</name>
    <name type="common">Rainbow trout</name>
    <name type="synonym">Salmo gairdneri</name>
    <dbReference type="NCBI Taxonomy" id="8022"/>
    <lineage>
        <taxon>Eukaryota</taxon>
        <taxon>Metazoa</taxon>
        <taxon>Chordata</taxon>
        <taxon>Craniata</taxon>
        <taxon>Vertebrata</taxon>
        <taxon>Euteleostomi</taxon>
        <taxon>Actinopterygii</taxon>
        <taxon>Neopterygii</taxon>
        <taxon>Teleostei</taxon>
        <taxon>Protacanthopterygii</taxon>
        <taxon>Salmoniformes</taxon>
        <taxon>Salmonidae</taxon>
        <taxon>Salmoninae</taxon>
        <taxon>Oncorhynchus</taxon>
    </lineage>
</organism>
<evidence type="ECO:0000313" key="2">
    <source>
        <dbReference type="Proteomes" id="UP000193380"/>
    </source>
</evidence>
<dbReference type="Proteomes" id="UP000193380">
    <property type="component" value="Unassembled WGS sequence"/>
</dbReference>
<dbReference type="PaxDb" id="8022-A0A060XMH9"/>
<gene>
    <name evidence="1" type="ORF">GSONMT00051650001</name>
</gene>
<protein>
    <submittedName>
        <fullName evidence="1">Uncharacterized protein</fullName>
    </submittedName>
</protein>
<dbReference type="AlphaFoldDB" id="A0A060XMH9"/>
<sequence length="82" mass="9435">MMQAEDRKKIKLSVSSSKGVVEEYCLRERPKEDAAKMKNKVTSTQVIGKKKAWSWEQYLGEEKAIAVPLRLFTEVSITFINQ</sequence>
<evidence type="ECO:0000313" key="1">
    <source>
        <dbReference type="EMBL" id="CDQ80773.1"/>
    </source>
</evidence>
<dbReference type="STRING" id="8022.A0A060XMH9"/>
<proteinExistence type="predicted"/>
<reference evidence="1" key="2">
    <citation type="submission" date="2014-03" db="EMBL/GenBank/DDBJ databases">
        <authorList>
            <person name="Genoscope - CEA"/>
        </authorList>
    </citation>
    <scope>NUCLEOTIDE SEQUENCE</scope>
</reference>
<accession>A0A060XMH9</accession>
<dbReference type="EMBL" id="FR905654">
    <property type="protein sequence ID" value="CDQ80773.1"/>
    <property type="molecule type" value="Genomic_DNA"/>
</dbReference>